<comment type="caution">
    <text evidence="2">The sequence shown here is derived from an EMBL/GenBank/DDBJ whole genome shotgun (WGS) entry which is preliminary data.</text>
</comment>
<dbReference type="EMBL" id="JSZA02000238">
    <property type="protein sequence ID" value="KHD06046.1"/>
    <property type="molecule type" value="Genomic_DNA"/>
</dbReference>
<feature type="region of interest" description="Disordered" evidence="1">
    <location>
        <begin position="98"/>
        <end position="122"/>
    </location>
</feature>
<evidence type="ECO:0000313" key="2">
    <source>
        <dbReference type="EMBL" id="KHD06046.1"/>
    </source>
</evidence>
<gene>
    <name evidence="2" type="ORF">PN36_30935</name>
</gene>
<dbReference type="AlphaFoldDB" id="A0A0A6RQ93"/>
<sequence>MTSSHEPFDDSTKTFYRKFFEDCGMVVETEREVFFRGRKIDLVVTCTDNNKLQNTVFSHFRQINAIELKGIHDPLTVIDYNRIMMRAWGLGALKEESEENDELGENTDTDDAPSDDNQLSPLPSKRTLTIVCVTKPIKILKQLKDEFKFFKIDEGIYYCEDRLPQWIICPSELALVEKNYPLLPLARGEKLKQFTSLCFREGLTDYLRLIMDIGLYTDPNVILQKILEVTQMKVKIRDDTRLCLDHFFRDMPEEMWKLPTFKEVMAENQSLWELRGVRQGVQKTLIRQLRHKFAPIPDSVVQKIEATYDLAQLDNWLDQVIAADSLANTGLVSH</sequence>
<organism evidence="2 3">
    <name type="scientific">Candidatus Thiomargarita nelsonii</name>
    <dbReference type="NCBI Taxonomy" id="1003181"/>
    <lineage>
        <taxon>Bacteria</taxon>
        <taxon>Pseudomonadati</taxon>
        <taxon>Pseudomonadota</taxon>
        <taxon>Gammaproteobacteria</taxon>
        <taxon>Thiotrichales</taxon>
        <taxon>Thiotrichaceae</taxon>
        <taxon>Thiomargarita</taxon>
    </lineage>
</organism>
<dbReference type="Proteomes" id="UP000030428">
    <property type="component" value="Unassembled WGS sequence"/>
</dbReference>
<accession>A0A0A6RQ93</accession>
<feature type="compositionally biased region" description="Acidic residues" evidence="1">
    <location>
        <begin position="98"/>
        <end position="114"/>
    </location>
</feature>
<evidence type="ECO:0000313" key="3">
    <source>
        <dbReference type="Proteomes" id="UP000030428"/>
    </source>
</evidence>
<protein>
    <recommendedName>
        <fullName evidence="4">DUF4351 domain-containing protein</fullName>
    </recommendedName>
</protein>
<keyword evidence="3" id="KW-1185">Reference proteome</keyword>
<proteinExistence type="predicted"/>
<name>A0A0A6RQ93_9GAMM</name>
<evidence type="ECO:0008006" key="4">
    <source>
        <dbReference type="Google" id="ProtNLM"/>
    </source>
</evidence>
<reference evidence="2 3" key="1">
    <citation type="journal article" date="2016" name="Front. Microbiol.">
        <title>Single-Cell (Meta-)Genomics of a Dimorphic Candidatus Thiomargarita nelsonii Reveals Genomic Plasticity.</title>
        <authorList>
            <person name="Flood B.E."/>
            <person name="Fliss P."/>
            <person name="Jones D.S."/>
            <person name="Dick G.J."/>
            <person name="Jain S."/>
            <person name="Kaster A.K."/>
            <person name="Winkel M."/>
            <person name="Mussmann M."/>
            <person name="Bailey J."/>
        </authorList>
    </citation>
    <scope>NUCLEOTIDE SEQUENCE [LARGE SCALE GENOMIC DNA]</scope>
    <source>
        <strain evidence="2">Hydrate Ridge</strain>
    </source>
</reference>
<evidence type="ECO:0000256" key="1">
    <source>
        <dbReference type="SAM" id="MobiDB-lite"/>
    </source>
</evidence>